<name>A0A060M3B5_9BACI</name>
<evidence type="ECO:0000313" key="2">
    <source>
        <dbReference type="EMBL" id="AIC94559.1"/>
    </source>
</evidence>
<keyword evidence="3" id="KW-1185">Reference proteome</keyword>
<reference evidence="2 3" key="1">
    <citation type="journal article" date="2014" name="Gene">
        <title>A comparative genomic analysis of the alkalitolerant soil bacterium Bacillus lehensis G1.</title>
        <authorList>
            <person name="Noor Y.M."/>
            <person name="Samsulrizal N.H."/>
            <person name="Jema'on N.A."/>
            <person name="Low K.O."/>
            <person name="Ramli A.N."/>
            <person name="Alias N.I."/>
            <person name="Damis S.I."/>
            <person name="Fuzi S.F."/>
            <person name="Isa M.N."/>
            <person name="Murad A.M."/>
            <person name="Raih M.F."/>
            <person name="Bakar F.D."/>
            <person name="Najimudin N."/>
            <person name="Mahadi N.M."/>
            <person name="Illias R.M."/>
        </authorList>
    </citation>
    <scope>NUCLEOTIDE SEQUENCE [LARGE SCALE GENOMIC DNA]</scope>
    <source>
        <strain evidence="2 3">G1</strain>
    </source>
</reference>
<dbReference type="HOGENOM" id="CLU_2840670_0_0_9"/>
<dbReference type="eggNOG" id="ENOG5032AXM">
    <property type="taxonomic scope" value="Bacteria"/>
</dbReference>
<dbReference type="PATRIC" id="fig|1246626.3.peg.1981"/>
<dbReference type="KEGG" id="ble:BleG1_1981"/>
<keyword evidence="1" id="KW-0472">Membrane</keyword>
<protein>
    <submittedName>
        <fullName evidence="2">Uncharacterized protein</fullName>
    </submittedName>
</protein>
<dbReference type="OrthoDB" id="2920678at2"/>
<organism evidence="2 3">
    <name type="scientific">Shouchella lehensis G1</name>
    <dbReference type="NCBI Taxonomy" id="1246626"/>
    <lineage>
        <taxon>Bacteria</taxon>
        <taxon>Bacillati</taxon>
        <taxon>Bacillota</taxon>
        <taxon>Bacilli</taxon>
        <taxon>Bacillales</taxon>
        <taxon>Bacillaceae</taxon>
        <taxon>Shouchella</taxon>
    </lineage>
</organism>
<keyword evidence="1" id="KW-0812">Transmembrane</keyword>
<gene>
    <name evidence="2" type="ORF">BleG1_1981</name>
</gene>
<sequence>MFKKSVVALIMIVILSVLVYEPTALAAAAEASEGDSPDTMLRWTLNILSIATLGFLSYLIIFDRN</sequence>
<dbReference type="EMBL" id="CP003923">
    <property type="protein sequence ID" value="AIC94559.1"/>
    <property type="molecule type" value="Genomic_DNA"/>
</dbReference>
<evidence type="ECO:0000256" key="1">
    <source>
        <dbReference type="SAM" id="Phobius"/>
    </source>
</evidence>
<dbReference type="STRING" id="1246626.BleG1_1981"/>
<evidence type="ECO:0000313" key="3">
    <source>
        <dbReference type="Proteomes" id="UP000027142"/>
    </source>
</evidence>
<accession>A0A060M3B5</accession>
<dbReference type="Proteomes" id="UP000027142">
    <property type="component" value="Chromosome"/>
</dbReference>
<feature type="transmembrane region" description="Helical" evidence="1">
    <location>
        <begin position="43"/>
        <end position="62"/>
    </location>
</feature>
<keyword evidence="1" id="KW-1133">Transmembrane helix</keyword>
<proteinExistence type="predicted"/>
<dbReference type="RefSeq" id="WP_038480126.1">
    <property type="nucleotide sequence ID" value="NZ_CP003923.1"/>
</dbReference>
<dbReference type="AlphaFoldDB" id="A0A060M3B5"/>